<organism evidence="11 12">
    <name type="scientific">Cyphellophora attinorum</name>
    <dbReference type="NCBI Taxonomy" id="1664694"/>
    <lineage>
        <taxon>Eukaryota</taxon>
        <taxon>Fungi</taxon>
        <taxon>Dikarya</taxon>
        <taxon>Ascomycota</taxon>
        <taxon>Pezizomycotina</taxon>
        <taxon>Eurotiomycetes</taxon>
        <taxon>Chaetothyriomycetidae</taxon>
        <taxon>Chaetothyriales</taxon>
        <taxon>Cyphellophoraceae</taxon>
        <taxon>Cyphellophora</taxon>
    </lineage>
</organism>
<evidence type="ECO:0000256" key="4">
    <source>
        <dbReference type="ARBA" id="ARBA00022664"/>
    </source>
</evidence>
<comment type="similarity">
    <text evidence="3 8">Belongs to the fungal TPase family.</text>
</comment>
<feature type="compositionally biased region" description="Basic and acidic residues" evidence="9">
    <location>
        <begin position="29"/>
        <end position="41"/>
    </location>
</feature>
<dbReference type="GO" id="GO:0006370">
    <property type="term" value="P:7-methylguanosine mRNA capping"/>
    <property type="evidence" value="ECO:0007669"/>
    <property type="project" value="UniProtKB-UniRule"/>
</dbReference>
<dbReference type="EC" id="3.6.1.74" evidence="8"/>
<evidence type="ECO:0000256" key="8">
    <source>
        <dbReference type="RuleBase" id="RU367053"/>
    </source>
</evidence>
<dbReference type="GO" id="GO:0140818">
    <property type="term" value="F:mRNA 5'-triphosphate monophosphatase activity"/>
    <property type="evidence" value="ECO:0007669"/>
    <property type="project" value="UniProtKB-EC"/>
</dbReference>
<evidence type="ECO:0000256" key="7">
    <source>
        <dbReference type="ARBA" id="ARBA00047740"/>
    </source>
</evidence>
<keyword evidence="5 8" id="KW-0378">Hydrolase</keyword>
<dbReference type="InterPro" id="IPR004206">
    <property type="entry name" value="mRNA_triPase_Cet1"/>
</dbReference>
<comment type="function">
    <text evidence="8">First step of mRNA capping. Converts the 5'-triphosphate end of a nascent mRNA chain into a diphosphate end.</text>
</comment>
<dbReference type="AlphaFoldDB" id="A0A0N0NLW9"/>
<feature type="region of interest" description="Disordered" evidence="9">
    <location>
        <begin position="1"/>
        <end position="461"/>
    </location>
</feature>
<dbReference type="InterPro" id="IPR040343">
    <property type="entry name" value="Cet1/Ctl1"/>
</dbReference>
<protein>
    <recommendedName>
        <fullName evidence="8">mRNA-capping enzyme subunit beta</fullName>
        <ecNumber evidence="8">3.6.1.74</ecNumber>
    </recommendedName>
    <alternativeName>
        <fullName evidence="8">mRNA 5'-phosphatase</fullName>
    </alternativeName>
    <alternativeName>
        <fullName evidence="8">mRNA 5'-triphosphate monophosphatase</fullName>
    </alternativeName>
</protein>
<dbReference type="PANTHER" id="PTHR28118">
    <property type="entry name" value="POLYNUCLEOTIDE 5'-TRIPHOSPHATASE-RELATED"/>
    <property type="match status" value="1"/>
</dbReference>
<dbReference type="GeneID" id="28735187"/>
<feature type="compositionally biased region" description="Low complexity" evidence="9">
    <location>
        <begin position="71"/>
        <end position="88"/>
    </location>
</feature>
<feature type="compositionally biased region" description="Basic and acidic residues" evidence="9">
    <location>
        <begin position="252"/>
        <end position="269"/>
    </location>
</feature>
<evidence type="ECO:0000313" key="12">
    <source>
        <dbReference type="Proteomes" id="UP000038010"/>
    </source>
</evidence>
<dbReference type="SUPFAM" id="SSF55154">
    <property type="entry name" value="CYTH-like phosphatases"/>
    <property type="match status" value="1"/>
</dbReference>
<feature type="compositionally biased region" description="Polar residues" evidence="9">
    <location>
        <begin position="281"/>
        <end position="305"/>
    </location>
</feature>
<evidence type="ECO:0000256" key="6">
    <source>
        <dbReference type="ARBA" id="ARBA00023242"/>
    </source>
</evidence>
<feature type="compositionally biased region" description="Basic and acidic residues" evidence="9">
    <location>
        <begin position="426"/>
        <end position="442"/>
    </location>
</feature>
<comment type="caution">
    <text evidence="11">The sequence shown here is derived from an EMBL/GenBank/DDBJ whole genome shotgun (WGS) entry which is preliminary data.</text>
</comment>
<keyword evidence="4 8" id="KW-0507">mRNA processing</keyword>
<dbReference type="RefSeq" id="XP_017999631.1">
    <property type="nucleotide sequence ID" value="XM_018143307.1"/>
</dbReference>
<feature type="compositionally biased region" description="Polar residues" evidence="9">
    <location>
        <begin position="145"/>
        <end position="155"/>
    </location>
</feature>
<dbReference type="Proteomes" id="UP000038010">
    <property type="component" value="Unassembled WGS sequence"/>
</dbReference>
<dbReference type="Gene3D" id="3.20.100.10">
    <property type="entry name" value="mRNA triphosphatase Cet1-like"/>
    <property type="match status" value="1"/>
</dbReference>
<feature type="domain" description="mRNA triphosphatase Cet1-like" evidence="10">
    <location>
        <begin position="471"/>
        <end position="709"/>
    </location>
</feature>
<evidence type="ECO:0000256" key="5">
    <source>
        <dbReference type="ARBA" id="ARBA00022801"/>
    </source>
</evidence>
<evidence type="ECO:0000256" key="9">
    <source>
        <dbReference type="SAM" id="MobiDB-lite"/>
    </source>
</evidence>
<comment type="subunit">
    <text evidence="8">Heterodimer. The mRNA-capping enzyme is composed of two separate chains alpha and beta, respectively a mRNA guanylyltransferase and an mRNA 5'-triphosphate monophosphatase.</text>
</comment>
<keyword evidence="6 8" id="KW-0539">Nucleus</keyword>
<comment type="catalytic activity">
    <reaction evidence="7">
        <text>a 5'-end triphospho-ribonucleoside in mRNA + H2O = a 5'-end diphospho-ribonucleoside in mRNA + phosphate + H(+)</text>
        <dbReference type="Rhea" id="RHEA:67004"/>
        <dbReference type="Rhea" id="RHEA-COMP:17164"/>
        <dbReference type="Rhea" id="RHEA-COMP:17165"/>
        <dbReference type="ChEBI" id="CHEBI:15377"/>
        <dbReference type="ChEBI" id="CHEBI:15378"/>
        <dbReference type="ChEBI" id="CHEBI:43474"/>
        <dbReference type="ChEBI" id="CHEBI:167616"/>
        <dbReference type="ChEBI" id="CHEBI:167618"/>
        <dbReference type="EC" id="3.6.1.74"/>
    </reaction>
    <physiologicalReaction direction="left-to-right" evidence="7">
        <dbReference type="Rhea" id="RHEA:67005"/>
    </physiologicalReaction>
</comment>
<name>A0A0N0NLW9_9EURO</name>
<evidence type="ECO:0000256" key="3">
    <source>
        <dbReference type="ARBA" id="ARBA00006345"/>
    </source>
</evidence>
<comment type="cofactor">
    <cofactor evidence="1 8">
        <name>Mg(2+)</name>
        <dbReference type="ChEBI" id="CHEBI:18420"/>
    </cofactor>
</comment>
<dbReference type="PANTHER" id="PTHR28118:SF1">
    <property type="entry name" value="POLYNUCLEOTIDE 5'-TRIPHOSPHATASE CTL1-RELATED"/>
    <property type="match status" value="1"/>
</dbReference>
<dbReference type="GO" id="GO:0031533">
    <property type="term" value="C:mRNA capping enzyme complex"/>
    <property type="evidence" value="ECO:0007669"/>
    <property type="project" value="UniProtKB-UniRule"/>
</dbReference>
<evidence type="ECO:0000313" key="11">
    <source>
        <dbReference type="EMBL" id="KPI39668.1"/>
    </source>
</evidence>
<dbReference type="GO" id="GO:0004651">
    <property type="term" value="F:polynucleotide 5'-phosphatase activity"/>
    <property type="evidence" value="ECO:0007669"/>
    <property type="project" value="UniProtKB-UniRule"/>
</dbReference>
<evidence type="ECO:0000259" key="10">
    <source>
        <dbReference type="Pfam" id="PF02940"/>
    </source>
</evidence>
<dbReference type="VEuPathDB" id="FungiDB:AB675_3272"/>
<feature type="compositionally biased region" description="Pro residues" evidence="9">
    <location>
        <begin position="337"/>
        <end position="349"/>
    </location>
</feature>
<keyword evidence="12" id="KW-1185">Reference proteome</keyword>
<evidence type="ECO:0000256" key="2">
    <source>
        <dbReference type="ARBA" id="ARBA00004123"/>
    </source>
</evidence>
<dbReference type="STRING" id="1664694.A0A0N0NLW9"/>
<reference evidence="11 12" key="1">
    <citation type="submission" date="2015-06" db="EMBL/GenBank/DDBJ databases">
        <title>Draft genome of the ant-associated black yeast Phialophora attae CBS 131958.</title>
        <authorList>
            <person name="Moreno L.F."/>
            <person name="Stielow B.J."/>
            <person name="de Hoog S."/>
            <person name="Vicente V.A."/>
            <person name="Weiss V.A."/>
            <person name="de Vries M."/>
            <person name="Cruz L.M."/>
            <person name="Souza E.M."/>
        </authorList>
    </citation>
    <scope>NUCLEOTIDE SEQUENCE [LARGE SCALE GENOMIC DNA]</scope>
    <source>
        <strain evidence="11 12">CBS 131958</strain>
    </source>
</reference>
<dbReference type="InterPro" id="IPR037009">
    <property type="entry name" value="mRNA_triPase_Cet1_sf"/>
</dbReference>
<proteinExistence type="inferred from homology"/>
<evidence type="ECO:0000256" key="1">
    <source>
        <dbReference type="ARBA" id="ARBA00001946"/>
    </source>
</evidence>
<gene>
    <name evidence="11" type="ORF">AB675_3272</name>
</gene>
<dbReference type="Pfam" id="PF02940">
    <property type="entry name" value="mRNA_triPase"/>
    <property type="match status" value="1"/>
</dbReference>
<dbReference type="InterPro" id="IPR033469">
    <property type="entry name" value="CYTH-like_dom_sf"/>
</dbReference>
<dbReference type="CDD" id="cd07470">
    <property type="entry name" value="CYTH-like_mRNA_RTPase"/>
    <property type="match status" value="1"/>
</dbReference>
<accession>A0A0N0NLW9</accession>
<dbReference type="EMBL" id="LFJN01000014">
    <property type="protein sequence ID" value="KPI39668.1"/>
    <property type="molecule type" value="Genomic_DNA"/>
</dbReference>
<sequence>MDLKSMLNDSAQRPPPPRIHTSTSSVSDRPCDSHTPYEADPSRPTPLSTSTYPSDGRAPGSYFAVQSPQQHSASTPSAGAHSAHSGYAQSPGPGGAHYTPRRDSVTPQHVLTPGHVPPPSPMGAHPQTPSVQYHPGQTPLYAQAYTPQSAISQRPPTREEYSHANGRPIQQQTYHMSPPPPHHQQTPSTPLGPPPTNYARPSAHSQRPPSQGYDHLRRASIGSMGSNHSRDPSLAAVLHHEPSRASSIQRTPSDEDRLRQERERSDESVSPKTIPRPPPQRTSSTFSNHPYEQSPATSVRSQASSGVPAMMDQQAPPPIIHNSAHQHPTPMQDHRPPPQPMSRPSPGAKPPLALTPQSAHSSLPPQPSPPSSKPTSKKRTASVISALAPTSMPPQKRIKREEKPIWAQSMRKRRLVLGNNPRQRQPRTEAVEERQNPIKPEDAPQLPQNGPPQPRPQHAGLSHLIDKPRNDLLFIVGEWIYQIIGTRTPPRGSVFEIEAKLGVIIDHSSGREERIRLPVISEAVFDKNGWPGMKTKFATVMSEDSHAILNKYLNAVIVHTHKQNKAGAQLDPMEYSHTQVWDEYYELNKMGVDNMQHLAHWHNPKHTMKVRRTFKKDGGEMTDQIIKTRLADLDIYNPNDAFDYRISISLETPWDGADSDLKPPDAGGNAADRMKDRISYKHHDYQIDLTQIEHGGGGGLKDHEVEIEIMNDSILPALEECRAGDDGRYHKLLDGFIDNIRILASRAGNMAPVRQVVR</sequence>
<comment type="subcellular location">
    <subcellularLocation>
        <location evidence="2 8">Nucleus</location>
    </subcellularLocation>
</comment>
<keyword evidence="8" id="KW-0506">mRNA capping</keyword>
<dbReference type="OrthoDB" id="272147at2759"/>